<evidence type="ECO:0000313" key="5">
    <source>
        <dbReference type="EMBL" id="AHH16315.1"/>
    </source>
</evidence>
<sequence>MTSEPEQPTPDDDSSDTTGPSRPWLRRTAATLVVTTALAGTAAAVVFGMKYHRADARDDAREAARRAACAYGPILATYDSKSIDAYFTAVLDRATGAWKQEFDSTSKDLRDVLTQGQVVSKAGTVRCAIESSGADSAEGILVIDQSISSVGTQGQPRHGQLAITLSLQRDGNRWLVSKVDSPALQP</sequence>
<name>W5TAF3_9NOCA</name>
<proteinExistence type="predicted"/>
<dbReference type="RefSeq" id="WP_025347831.1">
    <property type="nucleotide sequence ID" value="NZ_CP006850.1"/>
</dbReference>
<dbReference type="EMBL" id="CP006850">
    <property type="protein sequence ID" value="AHH16315.1"/>
    <property type="molecule type" value="Genomic_DNA"/>
</dbReference>
<feature type="transmembrane region" description="Helical" evidence="4">
    <location>
        <begin position="29"/>
        <end position="47"/>
    </location>
</feature>
<dbReference type="OrthoDB" id="5188486at2"/>
<keyword evidence="4" id="KW-0812">Transmembrane</keyword>
<dbReference type="STRING" id="1415166.NONO_c15140"/>
<dbReference type="AlphaFoldDB" id="W5TAF3"/>
<dbReference type="GO" id="GO:0016020">
    <property type="term" value="C:membrane"/>
    <property type="evidence" value="ECO:0007669"/>
    <property type="project" value="UniProtKB-SubCell"/>
</dbReference>
<evidence type="ECO:0000256" key="1">
    <source>
        <dbReference type="ARBA" id="ARBA00004370"/>
    </source>
</evidence>
<evidence type="ECO:0008006" key="7">
    <source>
        <dbReference type="Google" id="ProtNLM"/>
    </source>
</evidence>
<evidence type="ECO:0000313" key="6">
    <source>
        <dbReference type="Proteomes" id="UP000019150"/>
    </source>
</evidence>
<gene>
    <name evidence="5" type="ORF">NONO_c15140</name>
</gene>
<dbReference type="Proteomes" id="UP000019150">
    <property type="component" value="Chromosome"/>
</dbReference>
<dbReference type="eggNOG" id="ENOG5031ZX2">
    <property type="taxonomic scope" value="Bacteria"/>
</dbReference>
<evidence type="ECO:0000256" key="2">
    <source>
        <dbReference type="ARBA" id="ARBA00023136"/>
    </source>
</evidence>
<evidence type="ECO:0000256" key="4">
    <source>
        <dbReference type="SAM" id="Phobius"/>
    </source>
</evidence>
<dbReference type="PANTHER" id="PTHR37042:SF4">
    <property type="entry name" value="OUTER MEMBRANE PROTEIN RV1973"/>
    <property type="match status" value="1"/>
</dbReference>
<dbReference type="PANTHER" id="PTHR37042">
    <property type="entry name" value="OUTER MEMBRANE PROTEIN RV1973"/>
    <property type="match status" value="1"/>
</dbReference>
<comment type="subcellular location">
    <subcellularLocation>
        <location evidence="1">Membrane</location>
    </subcellularLocation>
</comment>
<keyword evidence="4" id="KW-1133">Transmembrane helix</keyword>
<feature type="region of interest" description="Disordered" evidence="3">
    <location>
        <begin position="1"/>
        <end position="23"/>
    </location>
</feature>
<keyword evidence="6" id="KW-1185">Reference proteome</keyword>
<dbReference type="KEGG" id="nno:NONO_c15140"/>
<organism evidence="5 6">
    <name type="scientific">Nocardia nova SH22a</name>
    <dbReference type="NCBI Taxonomy" id="1415166"/>
    <lineage>
        <taxon>Bacteria</taxon>
        <taxon>Bacillati</taxon>
        <taxon>Actinomycetota</taxon>
        <taxon>Actinomycetes</taxon>
        <taxon>Mycobacteriales</taxon>
        <taxon>Nocardiaceae</taxon>
        <taxon>Nocardia</taxon>
    </lineage>
</organism>
<keyword evidence="2 4" id="KW-0472">Membrane</keyword>
<dbReference type="PATRIC" id="fig|1415166.3.peg.1538"/>
<accession>W5TAF3</accession>
<protein>
    <recommendedName>
        <fullName evidence="7">Mce-associated membrane protein</fullName>
    </recommendedName>
</protein>
<dbReference type="HOGENOM" id="CLU_077658_1_0_11"/>
<evidence type="ECO:0000256" key="3">
    <source>
        <dbReference type="SAM" id="MobiDB-lite"/>
    </source>
</evidence>
<reference evidence="5 6" key="1">
    <citation type="journal article" date="2014" name="Appl. Environ. Microbiol.">
        <title>Insights into the Microbial Degradation of Rubber and Gutta-Percha by Analysis of the Complete Genome of Nocardia nova SH22a.</title>
        <authorList>
            <person name="Luo Q."/>
            <person name="Hiessl S."/>
            <person name="Poehlein A."/>
            <person name="Daniel R."/>
            <person name="Steinbuchel A."/>
        </authorList>
    </citation>
    <scope>NUCLEOTIDE SEQUENCE [LARGE SCALE GENOMIC DNA]</scope>
    <source>
        <strain evidence="5">SH22a</strain>
    </source>
</reference>